<proteinExistence type="predicted"/>
<keyword evidence="3" id="KW-1185">Reference proteome</keyword>
<feature type="region of interest" description="Disordered" evidence="1">
    <location>
        <begin position="1"/>
        <end position="25"/>
    </location>
</feature>
<reference evidence="2 3" key="1">
    <citation type="journal article" date="2019" name="Genome Biol. Evol.">
        <title>Insights into the evolution of the New World diploid cottons (Gossypium, subgenus Houzingenia) based on genome sequencing.</title>
        <authorList>
            <person name="Grover C.E."/>
            <person name="Arick M.A. 2nd"/>
            <person name="Thrash A."/>
            <person name="Conover J.L."/>
            <person name="Sanders W.S."/>
            <person name="Peterson D.G."/>
            <person name="Frelichowski J.E."/>
            <person name="Scheffler J.A."/>
            <person name="Scheffler B.E."/>
            <person name="Wendel J.F."/>
        </authorList>
    </citation>
    <scope>NUCLEOTIDE SEQUENCE [LARGE SCALE GENOMIC DNA]</scope>
    <source>
        <strain evidence="2">57</strain>
        <tissue evidence="2">Leaf</tissue>
    </source>
</reference>
<evidence type="ECO:0000313" key="2">
    <source>
        <dbReference type="EMBL" id="MBA0668017.1"/>
    </source>
</evidence>
<dbReference type="EMBL" id="JABFAB010000013">
    <property type="protein sequence ID" value="MBA0668017.1"/>
    <property type="molecule type" value="Genomic_DNA"/>
</dbReference>
<comment type="caution">
    <text evidence="2">The sequence shown here is derived from an EMBL/GenBank/DDBJ whole genome shotgun (WGS) entry which is preliminary data.</text>
</comment>
<dbReference type="AlphaFoldDB" id="A0A7J8VYX6"/>
<evidence type="ECO:0000256" key="1">
    <source>
        <dbReference type="SAM" id="MobiDB-lite"/>
    </source>
</evidence>
<name>A0A7J8VYX6_9ROSI</name>
<gene>
    <name evidence="2" type="ORF">Goklo_001001</name>
</gene>
<protein>
    <submittedName>
        <fullName evidence="2">Uncharacterized protein</fullName>
    </submittedName>
</protein>
<feature type="non-terminal residue" evidence="2">
    <location>
        <position position="38"/>
    </location>
</feature>
<dbReference type="OrthoDB" id="10380981at2759"/>
<accession>A0A7J8VYX6</accession>
<organism evidence="2 3">
    <name type="scientific">Gossypium klotzschianum</name>
    <dbReference type="NCBI Taxonomy" id="34286"/>
    <lineage>
        <taxon>Eukaryota</taxon>
        <taxon>Viridiplantae</taxon>
        <taxon>Streptophyta</taxon>
        <taxon>Embryophyta</taxon>
        <taxon>Tracheophyta</taxon>
        <taxon>Spermatophyta</taxon>
        <taxon>Magnoliopsida</taxon>
        <taxon>eudicotyledons</taxon>
        <taxon>Gunneridae</taxon>
        <taxon>Pentapetalae</taxon>
        <taxon>rosids</taxon>
        <taxon>malvids</taxon>
        <taxon>Malvales</taxon>
        <taxon>Malvaceae</taxon>
        <taxon>Malvoideae</taxon>
        <taxon>Gossypium</taxon>
    </lineage>
</organism>
<sequence>MELCKKARVPMDPRDKQMNPTKKLLGDKPHKQFVILQR</sequence>
<evidence type="ECO:0000313" key="3">
    <source>
        <dbReference type="Proteomes" id="UP000593573"/>
    </source>
</evidence>
<dbReference type="Proteomes" id="UP000593573">
    <property type="component" value="Unassembled WGS sequence"/>
</dbReference>